<reference evidence="4" key="1">
    <citation type="submission" date="2017-02" db="UniProtKB">
        <authorList>
            <consortium name="WormBaseParasite"/>
        </authorList>
    </citation>
    <scope>IDENTIFICATION</scope>
</reference>
<sequence length="248" mass="28618">MMSSYESFSTNICHQCNKRFSNAGACHLHLLKTHKIECTSVSDKKLQNRHVVIECSSDTKKNFICNFSQCKKTFKNNKLLKQHIAKVHLEKKFICEACNKAFGLERDLKYHIKVSCILYRKYRLRTTDASVNTNCYYISKNDTPLMSCSETQTEANIIHPPTSFDNPMQSSGCQTIEDWETIMKNLNDEEFDSRTEIELDDSFSNLVTYVDACLQTDEVTDSFINFMCDEGTQTSDNYVEKKFTSTQT</sequence>
<evidence type="ECO:0000313" key="4">
    <source>
        <dbReference type="WBParaSite" id="SPAL_0001274900.1"/>
    </source>
</evidence>
<dbReference type="InterPro" id="IPR013087">
    <property type="entry name" value="Znf_C2H2_type"/>
</dbReference>
<dbReference type="GO" id="GO:0045944">
    <property type="term" value="P:positive regulation of transcription by RNA polymerase II"/>
    <property type="evidence" value="ECO:0007669"/>
    <property type="project" value="InterPro"/>
</dbReference>
<feature type="domain" description="C2H2-type" evidence="2">
    <location>
        <begin position="93"/>
        <end position="114"/>
    </location>
</feature>
<dbReference type="STRING" id="174720.A0A0N5C465"/>
<dbReference type="WBParaSite" id="SPAL_0001274900.1">
    <property type="protein sequence ID" value="SPAL_0001274900.1"/>
    <property type="gene ID" value="SPAL_0001274900"/>
</dbReference>
<dbReference type="AlphaFoldDB" id="A0A0N5C465"/>
<dbReference type="GO" id="GO:0000981">
    <property type="term" value="F:DNA-binding transcription factor activity, RNA polymerase II-specific"/>
    <property type="evidence" value="ECO:0007669"/>
    <property type="project" value="TreeGrafter"/>
</dbReference>
<proteinExistence type="predicted"/>
<dbReference type="GO" id="GO:0000976">
    <property type="term" value="F:transcription cis-regulatory region binding"/>
    <property type="evidence" value="ECO:0007669"/>
    <property type="project" value="InterPro"/>
</dbReference>
<dbReference type="InterPro" id="IPR036236">
    <property type="entry name" value="Znf_C2H2_sf"/>
</dbReference>
<dbReference type="Pfam" id="PF00096">
    <property type="entry name" value="zf-C2H2"/>
    <property type="match status" value="1"/>
</dbReference>
<dbReference type="SUPFAM" id="SSF57667">
    <property type="entry name" value="beta-beta-alpha zinc fingers"/>
    <property type="match status" value="1"/>
</dbReference>
<dbReference type="PANTHER" id="PTHR46664:SF1">
    <property type="entry name" value="ATM INTERACTOR"/>
    <property type="match status" value="1"/>
</dbReference>
<keyword evidence="1" id="KW-0862">Zinc</keyword>
<dbReference type="InterPro" id="IPR055303">
    <property type="entry name" value="ATMIN"/>
</dbReference>
<feature type="domain" description="C2H2-type" evidence="2">
    <location>
        <begin position="63"/>
        <end position="93"/>
    </location>
</feature>
<evidence type="ECO:0000313" key="3">
    <source>
        <dbReference type="Proteomes" id="UP000046392"/>
    </source>
</evidence>
<dbReference type="Gene3D" id="3.30.160.60">
    <property type="entry name" value="Classic Zinc Finger"/>
    <property type="match status" value="1"/>
</dbReference>
<name>A0A0N5C465_STREA</name>
<dbReference type="PANTHER" id="PTHR46664">
    <property type="entry name" value="ATM INTERACTOR"/>
    <property type="match status" value="1"/>
</dbReference>
<evidence type="ECO:0000256" key="1">
    <source>
        <dbReference type="PROSITE-ProRule" id="PRU00042"/>
    </source>
</evidence>
<dbReference type="SMART" id="SM00355">
    <property type="entry name" value="ZnF_C2H2"/>
    <property type="match status" value="3"/>
</dbReference>
<dbReference type="GO" id="GO:0005634">
    <property type="term" value="C:nucleus"/>
    <property type="evidence" value="ECO:0007669"/>
    <property type="project" value="TreeGrafter"/>
</dbReference>
<keyword evidence="1" id="KW-0863">Zinc-finger</keyword>
<dbReference type="PROSITE" id="PS00028">
    <property type="entry name" value="ZINC_FINGER_C2H2_1"/>
    <property type="match status" value="2"/>
</dbReference>
<keyword evidence="1" id="KW-0479">Metal-binding</keyword>
<organism evidence="3 4">
    <name type="scientific">Strongyloides papillosus</name>
    <name type="common">Intestinal threadworm</name>
    <dbReference type="NCBI Taxonomy" id="174720"/>
    <lineage>
        <taxon>Eukaryota</taxon>
        <taxon>Metazoa</taxon>
        <taxon>Ecdysozoa</taxon>
        <taxon>Nematoda</taxon>
        <taxon>Chromadorea</taxon>
        <taxon>Rhabditida</taxon>
        <taxon>Tylenchina</taxon>
        <taxon>Panagrolaimomorpha</taxon>
        <taxon>Strongyloidoidea</taxon>
        <taxon>Strongyloididae</taxon>
        <taxon>Strongyloides</taxon>
    </lineage>
</organism>
<dbReference type="Proteomes" id="UP000046392">
    <property type="component" value="Unplaced"/>
</dbReference>
<accession>A0A0N5C465</accession>
<dbReference type="GO" id="GO:0008270">
    <property type="term" value="F:zinc ion binding"/>
    <property type="evidence" value="ECO:0007669"/>
    <property type="project" value="UniProtKB-KW"/>
</dbReference>
<protein>
    <submittedName>
        <fullName evidence="4">C2H2-type domain-containing protein</fullName>
    </submittedName>
</protein>
<evidence type="ECO:0000259" key="2">
    <source>
        <dbReference type="PROSITE" id="PS50157"/>
    </source>
</evidence>
<dbReference type="PROSITE" id="PS50157">
    <property type="entry name" value="ZINC_FINGER_C2H2_2"/>
    <property type="match status" value="2"/>
</dbReference>
<keyword evidence="3" id="KW-1185">Reference proteome</keyword>